<evidence type="ECO:0000256" key="2">
    <source>
        <dbReference type="SAM" id="Phobius"/>
    </source>
</evidence>
<reference evidence="3 4" key="1">
    <citation type="journal article" date="2018" name="Front. Microbiol.">
        <title>Genome-Wide Analysis of Corynespora cassiicola Leaf Fall Disease Putative Effectors.</title>
        <authorList>
            <person name="Lopez D."/>
            <person name="Ribeiro S."/>
            <person name="Label P."/>
            <person name="Fumanal B."/>
            <person name="Venisse J.S."/>
            <person name="Kohler A."/>
            <person name="de Oliveira R.R."/>
            <person name="Labutti K."/>
            <person name="Lipzen A."/>
            <person name="Lail K."/>
            <person name="Bauer D."/>
            <person name="Ohm R.A."/>
            <person name="Barry K.W."/>
            <person name="Spatafora J."/>
            <person name="Grigoriev I.V."/>
            <person name="Martin F.M."/>
            <person name="Pujade-Renaud V."/>
        </authorList>
    </citation>
    <scope>NUCLEOTIDE SEQUENCE [LARGE SCALE GENOMIC DNA]</scope>
    <source>
        <strain evidence="3 4">Philippines</strain>
    </source>
</reference>
<feature type="region of interest" description="Disordered" evidence="1">
    <location>
        <begin position="22"/>
        <end position="55"/>
    </location>
</feature>
<dbReference type="Proteomes" id="UP000240883">
    <property type="component" value="Unassembled WGS sequence"/>
</dbReference>
<protein>
    <submittedName>
        <fullName evidence="3">Uncharacterized protein</fullName>
    </submittedName>
</protein>
<organism evidence="3 4">
    <name type="scientific">Corynespora cassiicola Philippines</name>
    <dbReference type="NCBI Taxonomy" id="1448308"/>
    <lineage>
        <taxon>Eukaryota</taxon>
        <taxon>Fungi</taxon>
        <taxon>Dikarya</taxon>
        <taxon>Ascomycota</taxon>
        <taxon>Pezizomycotina</taxon>
        <taxon>Dothideomycetes</taxon>
        <taxon>Pleosporomycetidae</taxon>
        <taxon>Pleosporales</taxon>
        <taxon>Corynesporascaceae</taxon>
        <taxon>Corynespora</taxon>
    </lineage>
</organism>
<evidence type="ECO:0000313" key="3">
    <source>
        <dbReference type="EMBL" id="PSN63712.1"/>
    </source>
</evidence>
<gene>
    <name evidence="3" type="ORF">BS50DRAFT_87222</name>
</gene>
<evidence type="ECO:0000256" key="1">
    <source>
        <dbReference type="SAM" id="MobiDB-lite"/>
    </source>
</evidence>
<accession>A0A2T2NE45</accession>
<feature type="compositionally biased region" description="Polar residues" evidence="1">
    <location>
        <begin position="144"/>
        <end position="156"/>
    </location>
</feature>
<feature type="compositionally biased region" description="Low complexity" evidence="1">
    <location>
        <begin position="45"/>
        <end position="55"/>
    </location>
</feature>
<evidence type="ECO:0000313" key="4">
    <source>
        <dbReference type="Proteomes" id="UP000240883"/>
    </source>
</evidence>
<keyword evidence="2" id="KW-1133">Transmembrane helix</keyword>
<name>A0A2T2NE45_CORCC</name>
<keyword evidence="2" id="KW-0812">Transmembrane</keyword>
<sequence length="162" mass="16637">MPDPGFTISLSTNVFAVATTTTSGTASPAPDLSSTESWMIPRPSPSSISSPNLSLGPSLSSSSSSSFLSVASIAGLAIGSIAGLAIDIASIFVILRARRKPLSGDNTGELIGRHLASGPETVVYTTARYEATPQSPLFPRELPGNNSPTELASTQGKWMLAS</sequence>
<keyword evidence="2" id="KW-0472">Membrane</keyword>
<keyword evidence="4" id="KW-1185">Reference proteome</keyword>
<dbReference type="AlphaFoldDB" id="A0A2T2NE45"/>
<dbReference type="EMBL" id="KZ678139">
    <property type="protein sequence ID" value="PSN63712.1"/>
    <property type="molecule type" value="Genomic_DNA"/>
</dbReference>
<feature type="transmembrane region" description="Helical" evidence="2">
    <location>
        <begin position="67"/>
        <end position="95"/>
    </location>
</feature>
<feature type="region of interest" description="Disordered" evidence="1">
    <location>
        <begin position="134"/>
        <end position="162"/>
    </location>
</feature>
<proteinExistence type="predicted"/>